<keyword evidence="8 15" id="KW-1133">Transmembrane helix</keyword>
<feature type="region of interest" description="Disordered" evidence="14">
    <location>
        <begin position="613"/>
        <end position="648"/>
    </location>
</feature>
<evidence type="ECO:0000313" key="18">
    <source>
        <dbReference type="EnsemblMetazoa" id="BGLB025114-PB"/>
    </source>
</evidence>
<evidence type="ECO:0000313" key="19">
    <source>
        <dbReference type="Proteomes" id="UP000076420"/>
    </source>
</evidence>
<dbReference type="InterPro" id="IPR013783">
    <property type="entry name" value="Ig-like_fold"/>
</dbReference>
<evidence type="ECO:0000256" key="14">
    <source>
        <dbReference type="SAM" id="MobiDB-lite"/>
    </source>
</evidence>
<dbReference type="PANTHER" id="PTHR12231:SF218">
    <property type="entry name" value="MICROFIBRILLAR-ASSOCIATED PROTEIN 3-LIKE"/>
    <property type="match status" value="1"/>
</dbReference>
<dbReference type="InterPro" id="IPR003598">
    <property type="entry name" value="Ig_sub2"/>
</dbReference>
<evidence type="ECO:0000259" key="17">
    <source>
        <dbReference type="PROSITE" id="PS50835"/>
    </source>
</evidence>
<dbReference type="PROSITE" id="PS50835">
    <property type="entry name" value="IG_LIKE"/>
    <property type="match status" value="3"/>
</dbReference>
<organism evidence="18 19">
    <name type="scientific">Biomphalaria glabrata</name>
    <name type="common">Bloodfluke planorb</name>
    <name type="synonym">Freshwater snail</name>
    <dbReference type="NCBI Taxonomy" id="6526"/>
    <lineage>
        <taxon>Eukaryota</taxon>
        <taxon>Metazoa</taxon>
        <taxon>Spiralia</taxon>
        <taxon>Lophotrochozoa</taxon>
        <taxon>Mollusca</taxon>
        <taxon>Gastropoda</taxon>
        <taxon>Heterobranchia</taxon>
        <taxon>Euthyneura</taxon>
        <taxon>Panpulmonata</taxon>
        <taxon>Hygrophila</taxon>
        <taxon>Lymnaeoidea</taxon>
        <taxon>Planorbidae</taxon>
        <taxon>Biomphalaria</taxon>
    </lineage>
</organism>
<dbReference type="OrthoDB" id="6140148at2759"/>
<gene>
    <name evidence="18" type="primary">106070215</name>
</gene>
<evidence type="ECO:0000256" key="11">
    <source>
        <dbReference type="ARBA" id="ARBA00023180"/>
    </source>
</evidence>
<dbReference type="EnsemblMetazoa" id="BGLB025114-RB">
    <property type="protein sequence ID" value="BGLB025114-PB"/>
    <property type="gene ID" value="BGLB025114"/>
</dbReference>
<evidence type="ECO:0000256" key="2">
    <source>
        <dbReference type="ARBA" id="ARBA00004479"/>
    </source>
</evidence>
<feature type="compositionally biased region" description="Acidic residues" evidence="14">
    <location>
        <begin position="627"/>
        <end position="648"/>
    </location>
</feature>
<keyword evidence="11" id="KW-0325">Glycoprotein</keyword>
<dbReference type="Gene3D" id="2.60.40.10">
    <property type="entry name" value="Immunoglobulins"/>
    <property type="match status" value="3"/>
</dbReference>
<evidence type="ECO:0000256" key="16">
    <source>
        <dbReference type="SAM" id="SignalP"/>
    </source>
</evidence>
<dbReference type="InterPro" id="IPR003599">
    <property type="entry name" value="Ig_sub"/>
</dbReference>
<proteinExistence type="predicted"/>
<evidence type="ECO:0000256" key="5">
    <source>
        <dbReference type="ARBA" id="ARBA00022729"/>
    </source>
</evidence>
<comment type="subcellular location">
    <subcellularLocation>
        <location evidence="1">Cell membrane</location>
    </subcellularLocation>
    <subcellularLocation>
        <location evidence="13">Endomembrane system</location>
        <topology evidence="13">Single-pass membrane protein</topology>
    </subcellularLocation>
    <subcellularLocation>
        <location evidence="2">Membrane</location>
        <topology evidence="2">Single-pass type I membrane protein</topology>
    </subcellularLocation>
</comment>
<dbReference type="InterPro" id="IPR026966">
    <property type="entry name" value="Neurofascin/L1/NrCAM_C"/>
</dbReference>
<dbReference type="GO" id="GO:0007155">
    <property type="term" value="P:cell adhesion"/>
    <property type="evidence" value="ECO:0007669"/>
    <property type="project" value="UniProtKB-KW"/>
</dbReference>
<evidence type="ECO:0000256" key="8">
    <source>
        <dbReference type="ARBA" id="ARBA00022989"/>
    </source>
</evidence>
<evidence type="ECO:0000256" key="10">
    <source>
        <dbReference type="ARBA" id="ARBA00023157"/>
    </source>
</evidence>
<dbReference type="InterPro" id="IPR007110">
    <property type="entry name" value="Ig-like_dom"/>
</dbReference>
<dbReference type="GO" id="GO:0043005">
    <property type="term" value="C:neuron projection"/>
    <property type="evidence" value="ECO:0007669"/>
    <property type="project" value="TreeGrafter"/>
</dbReference>
<feature type="transmembrane region" description="Helical" evidence="15">
    <location>
        <begin position="550"/>
        <end position="573"/>
    </location>
</feature>
<dbReference type="Proteomes" id="UP000076420">
    <property type="component" value="Unassembled WGS sequence"/>
</dbReference>
<evidence type="ECO:0000256" key="3">
    <source>
        <dbReference type="ARBA" id="ARBA00022475"/>
    </source>
</evidence>
<dbReference type="GO" id="GO:0005886">
    <property type="term" value="C:plasma membrane"/>
    <property type="evidence" value="ECO:0007669"/>
    <property type="project" value="UniProtKB-SubCell"/>
</dbReference>
<dbReference type="AlphaFoldDB" id="A0A2C9KZ56"/>
<evidence type="ECO:0000256" key="1">
    <source>
        <dbReference type="ARBA" id="ARBA00004236"/>
    </source>
</evidence>
<dbReference type="Pfam" id="PF13882">
    <property type="entry name" value="Bravo_FIGEY"/>
    <property type="match status" value="1"/>
</dbReference>
<dbReference type="Pfam" id="PF07679">
    <property type="entry name" value="I-set"/>
    <property type="match status" value="1"/>
</dbReference>
<dbReference type="InterPro" id="IPR013098">
    <property type="entry name" value="Ig_I-set"/>
</dbReference>
<evidence type="ECO:0000256" key="12">
    <source>
        <dbReference type="ARBA" id="ARBA00023319"/>
    </source>
</evidence>
<keyword evidence="5 16" id="KW-0732">Signal</keyword>
<accession>A0A2C9KZ56</accession>
<keyword evidence="10" id="KW-1015">Disulfide bond</keyword>
<dbReference type="SMART" id="SM00408">
    <property type="entry name" value="IGc2"/>
    <property type="match status" value="2"/>
</dbReference>
<dbReference type="EnsemblMetazoa" id="BGLB025114-RA">
    <property type="protein sequence ID" value="BGLB025114-PA"/>
    <property type="gene ID" value="BGLB025114"/>
</dbReference>
<dbReference type="VEuPathDB" id="VectorBase:BGLAX_037121"/>
<feature type="chain" id="PRO_5014285027" description="Ig-like domain-containing protein" evidence="16">
    <location>
        <begin position="20"/>
        <end position="678"/>
    </location>
</feature>
<dbReference type="KEGG" id="bgt:106070215"/>
<dbReference type="InterPro" id="IPR036179">
    <property type="entry name" value="Ig-like_dom_sf"/>
</dbReference>
<reference evidence="18" key="1">
    <citation type="submission" date="2020-05" db="UniProtKB">
        <authorList>
            <consortium name="EnsemblMetazoa"/>
        </authorList>
    </citation>
    <scope>IDENTIFICATION</scope>
    <source>
        <strain evidence="18">BB02</strain>
    </source>
</reference>
<name>A0A2C9KZ56_BIOGL</name>
<keyword evidence="4 15" id="KW-0812">Transmembrane</keyword>
<dbReference type="InterPro" id="IPR013151">
    <property type="entry name" value="Immunoglobulin_dom"/>
</dbReference>
<keyword evidence="3" id="KW-1003">Cell membrane</keyword>
<evidence type="ECO:0000256" key="7">
    <source>
        <dbReference type="ARBA" id="ARBA00022889"/>
    </source>
</evidence>
<dbReference type="Pfam" id="PF13927">
    <property type="entry name" value="Ig_3"/>
    <property type="match status" value="1"/>
</dbReference>
<dbReference type="SUPFAM" id="SSF48726">
    <property type="entry name" value="Immunoglobulin"/>
    <property type="match status" value="3"/>
</dbReference>
<feature type="domain" description="Ig-like" evidence="17">
    <location>
        <begin position="236"/>
        <end position="330"/>
    </location>
</feature>
<evidence type="ECO:0000256" key="13">
    <source>
        <dbReference type="ARBA" id="ARBA00037847"/>
    </source>
</evidence>
<keyword evidence="9 15" id="KW-0472">Membrane</keyword>
<feature type="compositionally biased region" description="Basic and acidic residues" evidence="14">
    <location>
        <begin position="617"/>
        <end position="626"/>
    </location>
</feature>
<evidence type="ECO:0000256" key="15">
    <source>
        <dbReference type="SAM" id="Phobius"/>
    </source>
</evidence>
<dbReference type="VEuPathDB" id="VectorBase:BGLB025114"/>
<feature type="signal peptide" evidence="16">
    <location>
        <begin position="1"/>
        <end position="19"/>
    </location>
</feature>
<keyword evidence="12" id="KW-0393">Immunoglobulin domain</keyword>
<dbReference type="STRING" id="6526.A0A2C9KZ56"/>
<evidence type="ECO:0000256" key="9">
    <source>
        <dbReference type="ARBA" id="ARBA00023136"/>
    </source>
</evidence>
<dbReference type="SMART" id="SM00409">
    <property type="entry name" value="IG"/>
    <property type="match status" value="3"/>
</dbReference>
<keyword evidence="7" id="KW-0130">Cell adhesion</keyword>
<sequence>MLQLMFLLLLSSFFFSSHCITDVLLSPPDITNPIEAVTLYKGELDFVVKCEATGIPKPTYQWKRNNQDIPPSSYITYDANTGDLTFKGFSEREEGEYRCYASNVLEQTTAVSVSQPVTIKKYRFLRPDSNLATEPVSIKQYDYVKLFCKKDKLEVVAESINYNWYSKSNDQLQLDDGRLYIDQNGDLHINYAKTTDASDPFGIKCGLSGRSSANIVFGDAYNLYVTPVTQIPGQAPVLKWFSANIVAEVSHSARLECVFSGYDPMQPLPTITWTLDDGTVISTNQKYNVSSNGRSLIIYKLLEQDERNYYCKAKNNFGESNPHQVFLNVTSKPIFYENKAPRDVTVSQNKDVTIPCEARSASGEATPSPAVWYVNGRQTGQHTNRNKIDVKTNSLTIKSVKKPDDIMCVLCIVSNSNGEKMGEACVNVILPIDLTQQINVNQEIDMGDSIDLTVLAKTDISQQLIYKWTHFRNKSDLVGEEPKFTFHDPVTKVAYINTTGMTEAEYESLRGDYVVNISHLYDYRIERIHVTLKDKPAPEEPVATEAGFDMWIIGLIIGILFLIIVIIIIIIVICRKQQEGDYNVDKKETRAGLDPEKELKDKGFNEFSRPAFDDYDYPDKKPKVDLEYDDVPIGGDDESLGEYGDEEDTHFNEDGSFIGIYDKKAPQKPPTQTSESTI</sequence>
<evidence type="ECO:0000256" key="4">
    <source>
        <dbReference type="ARBA" id="ARBA00022692"/>
    </source>
</evidence>
<feature type="domain" description="Ig-like" evidence="17">
    <location>
        <begin position="28"/>
        <end position="118"/>
    </location>
</feature>
<dbReference type="InterPro" id="IPR051170">
    <property type="entry name" value="Neural/epithelial_adhesion"/>
</dbReference>
<feature type="domain" description="Ig-like" evidence="17">
    <location>
        <begin position="333"/>
        <end position="427"/>
    </location>
</feature>
<dbReference type="Pfam" id="PF00047">
    <property type="entry name" value="ig"/>
    <property type="match status" value="1"/>
</dbReference>
<dbReference type="PANTHER" id="PTHR12231">
    <property type="entry name" value="CTX-RELATED TYPE I TRANSMEMBRANE PROTEIN"/>
    <property type="match status" value="1"/>
</dbReference>
<keyword evidence="6" id="KW-0677">Repeat</keyword>
<protein>
    <recommendedName>
        <fullName evidence="17">Ig-like domain-containing protein</fullName>
    </recommendedName>
</protein>
<evidence type="ECO:0000256" key="6">
    <source>
        <dbReference type="ARBA" id="ARBA00022737"/>
    </source>
</evidence>